<dbReference type="InterPro" id="IPR037185">
    <property type="entry name" value="EmrE-like"/>
</dbReference>
<proteinExistence type="inferred from homology"/>
<evidence type="ECO:0000259" key="7">
    <source>
        <dbReference type="Pfam" id="PF00892"/>
    </source>
</evidence>
<name>J5KFF5_9GAMM</name>
<feature type="domain" description="EamA" evidence="7">
    <location>
        <begin position="148"/>
        <end position="279"/>
    </location>
</feature>
<organism evidence="8 9">
    <name type="scientific">SAR86 cluster bacterium SAR86A</name>
    <dbReference type="NCBI Taxonomy" id="1123866"/>
    <lineage>
        <taxon>Bacteria</taxon>
        <taxon>Pseudomonadati</taxon>
        <taxon>Pseudomonadota</taxon>
        <taxon>Gammaproteobacteria</taxon>
        <taxon>SAR86 cluster</taxon>
    </lineage>
</organism>
<dbReference type="HOGENOM" id="CLU_033863_5_2_6"/>
<feature type="transmembrane region" description="Helical" evidence="6">
    <location>
        <begin position="177"/>
        <end position="197"/>
    </location>
</feature>
<protein>
    <submittedName>
        <fullName evidence="8">DMT family permease</fullName>
    </submittedName>
</protein>
<reference evidence="8 9" key="1">
    <citation type="journal article" date="2012" name="ISME J.">
        <title>Genomic insights to SAR86, an abundant and uncultivated marine bacterial lineage.</title>
        <authorList>
            <person name="Dupont C.L."/>
            <person name="Rusch D.B."/>
            <person name="Yooseph S."/>
            <person name="Lombardo M.J."/>
            <person name="Richter R.A."/>
            <person name="Valas R."/>
            <person name="Novotny M."/>
            <person name="Yee-Greenbaum J."/>
            <person name="Selengut J.D."/>
            <person name="Haft D.H."/>
            <person name="Halpern A.L."/>
            <person name="Lasken R.S."/>
            <person name="Nealson K."/>
            <person name="Friedman R."/>
            <person name="Venter J.C."/>
        </authorList>
    </citation>
    <scope>NUCLEOTIDE SEQUENCE [LARGE SCALE GENOMIC DNA]</scope>
</reference>
<dbReference type="EMBL" id="JH611156">
    <property type="protein sequence ID" value="EJP72066.1"/>
    <property type="molecule type" value="Genomic_DNA"/>
</dbReference>
<keyword evidence="5 6" id="KW-0472">Membrane</keyword>
<feature type="transmembrane region" description="Helical" evidence="6">
    <location>
        <begin position="122"/>
        <end position="138"/>
    </location>
</feature>
<dbReference type="PANTHER" id="PTHR32322:SF2">
    <property type="entry name" value="EAMA DOMAIN-CONTAINING PROTEIN"/>
    <property type="match status" value="1"/>
</dbReference>
<gene>
    <name evidence="8" type="ORF">NT01SARS_0553</name>
</gene>
<feature type="transmembrane region" description="Helical" evidence="6">
    <location>
        <begin position="93"/>
        <end position="113"/>
    </location>
</feature>
<feature type="transmembrane region" description="Helical" evidence="6">
    <location>
        <begin position="64"/>
        <end position="87"/>
    </location>
</feature>
<comment type="similarity">
    <text evidence="2">Belongs to the EamA transporter family.</text>
</comment>
<dbReference type="PANTHER" id="PTHR32322">
    <property type="entry name" value="INNER MEMBRANE TRANSPORTER"/>
    <property type="match status" value="1"/>
</dbReference>
<accession>J5KFF5</accession>
<evidence type="ECO:0000256" key="4">
    <source>
        <dbReference type="ARBA" id="ARBA00022989"/>
    </source>
</evidence>
<feature type="transmembrane region" description="Helical" evidence="6">
    <location>
        <begin position="262"/>
        <end position="279"/>
    </location>
</feature>
<evidence type="ECO:0000256" key="3">
    <source>
        <dbReference type="ARBA" id="ARBA00022692"/>
    </source>
</evidence>
<dbReference type="InterPro" id="IPR000620">
    <property type="entry name" value="EamA_dom"/>
</dbReference>
<evidence type="ECO:0000313" key="9">
    <source>
        <dbReference type="Proteomes" id="UP000010305"/>
    </source>
</evidence>
<dbReference type="STRING" id="1123866.NT01SARS_0553"/>
<dbReference type="AlphaFoldDB" id="J5KFF5"/>
<comment type="subcellular location">
    <subcellularLocation>
        <location evidence="1">Membrane</location>
        <topology evidence="1">Multi-pass membrane protein</topology>
    </subcellularLocation>
</comment>
<feature type="transmembrane region" description="Helical" evidence="6">
    <location>
        <begin position="32"/>
        <end position="52"/>
    </location>
</feature>
<dbReference type="SUPFAM" id="SSF103481">
    <property type="entry name" value="Multidrug resistance efflux transporter EmrE"/>
    <property type="match status" value="2"/>
</dbReference>
<evidence type="ECO:0000256" key="6">
    <source>
        <dbReference type="SAM" id="Phobius"/>
    </source>
</evidence>
<feature type="domain" description="EamA" evidence="7">
    <location>
        <begin position="6"/>
        <end position="136"/>
    </location>
</feature>
<keyword evidence="4 6" id="KW-1133">Transmembrane helix</keyword>
<feature type="transmembrane region" description="Helical" evidence="6">
    <location>
        <begin position="5"/>
        <end position="26"/>
    </location>
</feature>
<evidence type="ECO:0000256" key="5">
    <source>
        <dbReference type="ARBA" id="ARBA00023136"/>
    </source>
</evidence>
<feature type="transmembrane region" description="Helical" evidence="6">
    <location>
        <begin position="209"/>
        <end position="228"/>
    </location>
</feature>
<keyword evidence="3 6" id="KW-0812">Transmembrane</keyword>
<dbReference type="GO" id="GO:0016020">
    <property type="term" value="C:membrane"/>
    <property type="evidence" value="ECO:0007669"/>
    <property type="project" value="UniProtKB-SubCell"/>
</dbReference>
<feature type="transmembrane region" description="Helical" evidence="6">
    <location>
        <begin position="144"/>
        <end position="165"/>
    </location>
</feature>
<sequence>MELRYWALLTLLGAVWGSAFIFIKVAAPEFGAVPLVQARLIIASLIFIPVLLRKKYLNQLRPIWKHSMLLAITNNAIPFTMFSLASFGSDSNMLAILNATTAFNTMIIAYFWLKEDVTIKQLTGLIMGFIGVVILVNPESSSTSIISAVFCLMGAACYSFSTVFIQKNSAKTNKLVLIGWSIIFSAFIMMPVTLFYLPPEMPSSDAFLSVAWLGGVSTGLAFLGYVRLIEKIGAVKTSTVAYFLPVFGIIWGNIFLDELITLSVIVGCATILIGVFLATSKKIKKLEGEARAK</sequence>
<evidence type="ECO:0000313" key="8">
    <source>
        <dbReference type="EMBL" id="EJP72066.1"/>
    </source>
</evidence>
<dbReference type="Pfam" id="PF00892">
    <property type="entry name" value="EamA"/>
    <property type="match status" value="2"/>
</dbReference>
<evidence type="ECO:0000256" key="1">
    <source>
        <dbReference type="ARBA" id="ARBA00004141"/>
    </source>
</evidence>
<evidence type="ECO:0000256" key="2">
    <source>
        <dbReference type="ARBA" id="ARBA00007362"/>
    </source>
</evidence>
<feature type="transmembrane region" description="Helical" evidence="6">
    <location>
        <begin position="240"/>
        <end position="256"/>
    </location>
</feature>
<dbReference type="InterPro" id="IPR050638">
    <property type="entry name" value="AA-Vitamin_Transporters"/>
</dbReference>
<dbReference type="Proteomes" id="UP000010305">
    <property type="component" value="Unassembled WGS sequence"/>
</dbReference>